<protein>
    <submittedName>
        <fullName evidence="1">Uncharacterized protein</fullName>
    </submittedName>
</protein>
<name>E3N977_CAERE</name>
<dbReference type="AlphaFoldDB" id="E3N977"/>
<dbReference type="Proteomes" id="UP000008281">
    <property type="component" value="Unassembled WGS sequence"/>
</dbReference>
<dbReference type="CTD" id="9806461"/>
<dbReference type="GeneID" id="9806461"/>
<evidence type="ECO:0000313" key="2">
    <source>
        <dbReference type="Proteomes" id="UP000008281"/>
    </source>
</evidence>
<dbReference type="EMBL" id="DS268563">
    <property type="protein sequence ID" value="EFO90183.1"/>
    <property type="molecule type" value="Genomic_DNA"/>
</dbReference>
<evidence type="ECO:0000313" key="1">
    <source>
        <dbReference type="EMBL" id="EFO90183.1"/>
    </source>
</evidence>
<reference evidence="1" key="1">
    <citation type="submission" date="2007-07" db="EMBL/GenBank/DDBJ databases">
        <title>PCAP assembly of the Caenorhabditis remanei genome.</title>
        <authorList>
            <consortium name="The Caenorhabditis remanei Sequencing Consortium"/>
            <person name="Wilson R.K."/>
        </authorList>
    </citation>
    <scope>NUCLEOTIDE SEQUENCE [LARGE SCALE GENOMIC DNA]</scope>
    <source>
        <strain evidence="1">PB4641</strain>
    </source>
</reference>
<dbReference type="KEGG" id="crq:GCK72_015996"/>
<dbReference type="RefSeq" id="XP_003095041.2">
    <property type="nucleotide sequence ID" value="XM_003094993.2"/>
</dbReference>
<proteinExistence type="predicted"/>
<dbReference type="HOGENOM" id="CLU_1442342_0_0_1"/>
<organism evidence="2">
    <name type="scientific">Caenorhabditis remanei</name>
    <name type="common">Caenorhabditis vulgaris</name>
    <dbReference type="NCBI Taxonomy" id="31234"/>
    <lineage>
        <taxon>Eukaryota</taxon>
        <taxon>Metazoa</taxon>
        <taxon>Ecdysozoa</taxon>
        <taxon>Nematoda</taxon>
        <taxon>Chromadorea</taxon>
        <taxon>Rhabditida</taxon>
        <taxon>Rhabditina</taxon>
        <taxon>Rhabditomorpha</taxon>
        <taxon>Rhabditoidea</taxon>
        <taxon>Rhabditidae</taxon>
        <taxon>Peloderinae</taxon>
        <taxon>Caenorhabditis</taxon>
    </lineage>
</organism>
<gene>
    <name evidence="1" type="ORF">CRE_24178</name>
</gene>
<accession>E3N977</accession>
<keyword evidence="2" id="KW-1185">Reference proteome</keyword>
<sequence length="188" mass="21897">MCSNLTTGGTSFDNNTSYDDDYENISNLNVKSFNETVDLLNESKLPNPISVGRKQVFTENGIHRSKIAELESENSELKNYNKKLENEAEGLRKNLKEVTAETVKICEARIESIDLEMGNEQVESREFRRAFEMKKLELEGWRKDQRIQELEAQLENLKNQNQKIRIQKPTVAVNRKIKKFRQIKKKES</sequence>